<keyword evidence="1" id="KW-0812">Transmembrane</keyword>
<keyword evidence="3" id="KW-1185">Reference proteome</keyword>
<keyword evidence="1" id="KW-1133">Transmembrane helix</keyword>
<accession>A0A2A2K595</accession>
<dbReference type="Proteomes" id="UP000218231">
    <property type="component" value="Unassembled WGS sequence"/>
</dbReference>
<name>A0A2A2K595_9BILA</name>
<dbReference type="EMBL" id="LIAE01009606">
    <property type="protein sequence ID" value="PAV69085.1"/>
    <property type="molecule type" value="Genomic_DNA"/>
</dbReference>
<feature type="transmembrane region" description="Helical" evidence="1">
    <location>
        <begin position="26"/>
        <end position="48"/>
    </location>
</feature>
<dbReference type="AlphaFoldDB" id="A0A2A2K595"/>
<comment type="caution">
    <text evidence="2">The sequence shown here is derived from an EMBL/GenBank/DDBJ whole genome shotgun (WGS) entry which is preliminary data.</text>
</comment>
<proteinExistence type="predicted"/>
<keyword evidence="1" id="KW-0472">Membrane</keyword>
<evidence type="ECO:0000313" key="3">
    <source>
        <dbReference type="Proteomes" id="UP000218231"/>
    </source>
</evidence>
<evidence type="ECO:0000313" key="2">
    <source>
        <dbReference type="EMBL" id="PAV69085.1"/>
    </source>
</evidence>
<reference evidence="2 3" key="1">
    <citation type="journal article" date="2017" name="Curr. Biol.">
        <title>Genome architecture and evolution of a unichromosomal asexual nematode.</title>
        <authorList>
            <person name="Fradin H."/>
            <person name="Zegar C."/>
            <person name="Gutwein M."/>
            <person name="Lucas J."/>
            <person name="Kovtun M."/>
            <person name="Corcoran D."/>
            <person name="Baugh L.R."/>
            <person name="Kiontke K."/>
            <person name="Gunsalus K."/>
            <person name="Fitch D.H."/>
            <person name="Piano F."/>
        </authorList>
    </citation>
    <scope>NUCLEOTIDE SEQUENCE [LARGE SCALE GENOMIC DNA]</scope>
    <source>
        <strain evidence="2">PF1309</strain>
    </source>
</reference>
<protein>
    <submittedName>
        <fullName evidence="2">Uncharacterized protein</fullName>
    </submittedName>
</protein>
<gene>
    <name evidence="2" type="ORF">WR25_21957</name>
</gene>
<sequence>MSVVSVGRAVLCYSVVDARARPPCHIFVRFFFMTYGAFASIIFSIFILGFYPGFFFVLCAKVTTVVSGAFHKLAFQVRGFSIVRTATRSALGAWSHRAST</sequence>
<feature type="transmembrane region" description="Helical" evidence="1">
    <location>
        <begin position="54"/>
        <end position="75"/>
    </location>
</feature>
<organism evidence="2 3">
    <name type="scientific">Diploscapter pachys</name>
    <dbReference type="NCBI Taxonomy" id="2018661"/>
    <lineage>
        <taxon>Eukaryota</taxon>
        <taxon>Metazoa</taxon>
        <taxon>Ecdysozoa</taxon>
        <taxon>Nematoda</taxon>
        <taxon>Chromadorea</taxon>
        <taxon>Rhabditida</taxon>
        <taxon>Rhabditina</taxon>
        <taxon>Rhabditomorpha</taxon>
        <taxon>Rhabditoidea</taxon>
        <taxon>Rhabditidae</taxon>
        <taxon>Diploscapter</taxon>
    </lineage>
</organism>
<evidence type="ECO:0000256" key="1">
    <source>
        <dbReference type="SAM" id="Phobius"/>
    </source>
</evidence>